<evidence type="ECO:0000313" key="2">
    <source>
        <dbReference type="EMBL" id="KAF3420267.1"/>
    </source>
</evidence>
<feature type="chain" id="PRO_5032344195" description="Neuferricin" evidence="1">
    <location>
        <begin position="18"/>
        <end position="219"/>
    </location>
</feature>
<dbReference type="InterPro" id="IPR036400">
    <property type="entry name" value="Cyt_B5-like_heme/steroid_sf"/>
</dbReference>
<sequence>MFTKYVWLLPLFASVLLYSNDYLNDVTFNFLSKWLNAIKNVYSDLNRKLNIESNKNANQKVFTSTELKKYTNLKDGLYISILGQVFDVTKGAKYYGKLNGRYYNEDGSPTKESYNVQKILINAKEKQFEEVHKKRMFPPCNIEWKPDSGTVVWCTKKSGGIERDWVGVPRMLFESPNSKEYRCACVKLNSKEYEEIKGMIREFPQCPKTSTKCAVKTEN</sequence>
<proteinExistence type="predicted"/>
<name>A0A833W0I8_9HYME</name>
<dbReference type="AlphaFoldDB" id="A0A833W0I8"/>
<dbReference type="Proteomes" id="UP000655588">
    <property type="component" value="Unassembled WGS sequence"/>
</dbReference>
<keyword evidence="1" id="KW-0732">Signal</keyword>
<protein>
    <recommendedName>
        <fullName evidence="4">Neuferricin</fullName>
    </recommendedName>
</protein>
<dbReference type="Gene3D" id="3.10.120.10">
    <property type="entry name" value="Cytochrome b5-like heme/steroid binding domain"/>
    <property type="match status" value="1"/>
</dbReference>
<evidence type="ECO:0008006" key="4">
    <source>
        <dbReference type="Google" id="ProtNLM"/>
    </source>
</evidence>
<comment type="caution">
    <text evidence="2">The sequence shown here is derived from an EMBL/GenBank/DDBJ whole genome shotgun (WGS) entry which is preliminary data.</text>
</comment>
<reference evidence="2" key="1">
    <citation type="submission" date="2019-11" db="EMBL/GenBank/DDBJ databases">
        <title>The nuclear and mitochondrial genomes of Frieseomelitta varia - a highly eusocial stingless bee (Meliponini) with a permanently sterile worker caste.</title>
        <authorList>
            <person name="Freitas F.C.P."/>
            <person name="Lourenco A.P."/>
            <person name="Nunes F.M.F."/>
            <person name="Paschoal A.R."/>
            <person name="Abreu F.C.P."/>
            <person name="Barbin F.O."/>
            <person name="Bataglia L."/>
            <person name="Cardoso-Junior C.A.M."/>
            <person name="Cervoni M.S."/>
            <person name="Silva S.R."/>
            <person name="Dalarmi F."/>
            <person name="Del Lama M.A."/>
            <person name="Depintor T.S."/>
            <person name="Ferreira K.M."/>
            <person name="Goria P.S."/>
            <person name="Jaskot M.C."/>
            <person name="Lago D.C."/>
            <person name="Luna-Lucena D."/>
            <person name="Moda L.M."/>
            <person name="Nascimento L."/>
            <person name="Pedrino M."/>
            <person name="Rabico F.O."/>
            <person name="Sanches F.C."/>
            <person name="Santos D.E."/>
            <person name="Santos C.G."/>
            <person name="Vieira J."/>
            <person name="Lopes T.F."/>
            <person name="Barchuk A.R."/>
            <person name="Hartfelder K."/>
            <person name="Simoes Z.L.P."/>
            <person name="Bitondi M.M.G."/>
            <person name="Pinheiro D.G."/>
        </authorList>
    </citation>
    <scope>NUCLEOTIDE SEQUENCE</scope>
    <source>
        <strain evidence="2">USP_RPSP 00005682</strain>
        <tissue evidence="2">Whole individual</tissue>
    </source>
</reference>
<organism evidence="2 3">
    <name type="scientific">Frieseomelitta varia</name>
    <dbReference type="NCBI Taxonomy" id="561572"/>
    <lineage>
        <taxon>Eukaryota</taxon>
        <taxon>Metazoa</taxon>
        <taxon>Ecdysozoa</taxon>
        <taxon>Arthropoda</taxon>
        <taxon>Hexapoda</taxon>
        <taxon>Insecta</taxon>
        <taxon>Pterygota</taxon>
        <taxon>Neoptera</taxon>
        <taxon>Endopterygota</taxon>
        <taxon>Hymenoptera</taxon>
        <taxon>Apocrita</taxon>
        <taxon>Aculeata</taxon>
        <taxon>Apoidea</taxon>
        <taxon>Anthophila</taxon>
        <taxon>Apidae</taxon>
        <taxon>Frieseomelitta</taxon>
    </lineage>
</organism>
<gene>
    <name evidence="2" type="ORF">E2986_04518</name>
</gene>
<evidence type="ECO:0000256" key="1">
    <source>
        <dbReference type="SAM" id="SignalP"/>
    </source>
</evidence>
<feature type="signal peptide" evidence="1">
    <location>
        <begin position="1"/>
        <end position="17"/>
    </location>
</feature>
<dbReference type="SUPFAM" id="SSF55856">
    <property type="entry name" value="Cytochrome b5-like heme/steroid binding domain"/>
    <property type="match status" value="1"/>
</dbReference>
<dbReference type="EMBL" id="WNWW01000976">
    <property type="protein sequence ID" value="KAF3420267.1"/>
    <property type="molecule type" value="Genomic_DNA"/>
</dbReference>
<evidence type="ECO:0000313" key="3">
    <source>
        <dbReference type="Proteomes" id="UP000655588"/>
    </source>
</evidence>
<keyword evidence="3" id="KW-1185">Reference proteome</keyword>
<accession>A0A833W0I8</accession>